<sequence>MCQPPAYSGDYTNHIWVCIFLFELKPISNVCSGEFFSCAVSQILGTMLW</sequence>
<protein>
    <submittedName>
        <fullName evidence="1">Uncharacterized protein</fullName>
    </submittedName>
</protein>
<reference evidence="1" key="1">
    <citation type="submission" date="2014-11" db="EMBL/GenBank/DDBJ databases">
        <authorList>
            <person name="Amaro Gonzalez C."/>
        </authorList>
    </citation>
    <scope>NUCLEOTIDE SEQUENCE</scope>
</reference>
<evidence type="ECO:0000313" key="1">
    <source>
        <dbReference type="EMBL" id="JAH26020.1"/>
    </source>
</evidence>
<dbReference type="EMBL" id="GBXM01082557">
    <property type="protein sequence ID" value="JAH26020.1"/>
    <property type="molecule type" value="Transcribed_RNA"/>
</dbReference>
<accession>A0A0E9RC07</accession>
<reference evidence="1" key="2">
    <citation type="journal article" date="2015" name="Fish Shellfish Immunol.">
        <title>Early steps in the European eel (Anguilla anguilla)-Vibrio vulnificus interaction in the gills: Role of the RtxA13 toxin.</title>
        <authorList>
            <person name="Callol A."/>
            <person name="Pajuelo D."/>
            <person name="Ebbesson L."/>
            <person name="Teles M."/>
            <person name="MacKenzie S."/>
            <person name="Amaro C."/>
        </authorList>
    </citation>
    <scope>NUCLEOTIDE SEQUENCE</scope>
</reference>
<name>A0A0E9RC07_ANGAN</name>
<proteinExistence type="predicted"/>
<organism evidence="1">
    <name type="scientific">Anguilla anguilla</name>
    <name type="common">European freshwater eel</name>
    <name type="synonym">Muraena anguilla</name>
    <dbReference type="NCBI Taxonomy" id="7936"/>
    <lineage>
        <taxon>Eukaryota</taxon>
        <taxon>Metazoa</taxon>
        <taxon>Chordata</taxon>
        <taxon>Craniata</taxon>
        <taxon>Vertebrata</taxon>
        <taxon>Euteleostomi</taxon>
        <taxon>Actinopterygii</taxon>
        <taxon>Neopterygii</taxon>
        <taxon>Teleostei</taxon>
        <taxon>Anguilliformes</taxon>
        <taxon>Anguillidae</taxon>
        <taxon>Anguilla</taxon>
    </lineage>
</organism>
<dbReference type="AlphaFoldDB" id="A0A0E9RC07"/>